<name>A0ABW2N9A8_9ACTN</name>
<dbReference type="CDD" id="cd00085">
    <property type="entry name" value="HNHc"/>
    <property type="match status" value="1"/>
</dbReference>
<dbReference type="EMBL" id="JBHTCH010000025">
    <property type="protein sequence ID" value="MFC7362515.1"/>
    <property type="molecule type" value="Genomic_DNA"/>
</dbReference>
<gene>
    <name evidence="3" type="ORF">ACFQO6_19760</name>
</gene>
<dbReference type="InterPro" id="IPR003615">
    <property type="entry name" value="HNH_nuc"/>
</dbReference>
<evidence type="ECO:0000313" key="4">
    <source>
        <dbReference type="Proteomes" id="UP001596524"/>
    </source>
</evidence>
<reference evidence="4" key="1">
    <citation type="journal article" date="2019" name="Int. J. Syst. Evol. Microbiol.">
        <title>The Global Catalogue of Microorganisms (GCM) 10K type strain sequencing project: providing services to taxonomists for standard genome sequencing and annotation.</title>
        <authorList>
            <consortium name="The Broad Institute Genomics Platform"/>
            <consortium name="The Broad Institute Genome Sequencing Center for Infectious Disease"/>
            <person name="Wu L."/>
            <person name="Ma J."/>
        </authorList>
    </citation>
    <scope>NUCLEOTIDE SEQUENCE [LARGE SCALE GENOMIC DNA]</scope>
    <source>
        <strain evidence="4">FCH27</strain>
    </source>
</reference>
<comment type="caution">
    <text evidence="3">The sequence shown here is derived from an EMBL/GenBank/DDBJ whole genome shotgun (WGS) entry which is preliminary data.</text>
</comment>
<proteinExistence type="predicted"/>
<feature type="domain" description="HNH nuclease" evidence="2">
    <location>
        <begin position="361"/>
        <end position="422"/>
    </location>
</feature>
<accession>A0ABW2N9A8</accession>
<organism evidence="3 4">
    <name type="scientific">Nocardioides astragali</name>
    <dbReference type="NCBI Taxonomy" id="1776736"/>
    <lineage>
        <taxon>Bacteria</taxon>
        <taxon>Bacillati</taxon>
        <taxon>Actinomycetota</taxon>
        <taxon>Actinomycetes</taxon>
        <taxon>Propionibacteriales</taxon>
        <taxon>Nocardioidaceae</taxon>
        <taxon>Nocardioides</taxon>
    </lineage>
</organism>
<dbReference type="InterPro" id="IPR003870">
    <property type="entry name" value="DUF222"/>
</dbReference>
<feature type="region of interest" description="Disordered" evidence="1">
    <location>
        <begin position="442"/>
        <end position="472"/>
    </location>
</feature>
<evidence type="ECO:0000256" key="1">
    <source>
        <dbReference type="SAM" id="MobiDB-lite"/>
    </source>
</evidence>
<sequence>MIETLEAGPGTEVDDLGPAALLASIRSARAVEDAAAARQLDLAARWADLHPPESIHHAATFTSGRGISLEVEEPIAGEGCPTVAEFCVAELGTVLGISTVSAKRLIGHALELRHRLPRLWTQVQSGRVAPWRARMVAEATIHATPSLTPEAAGWVDAQVAAVAGRVGPAQLDRLVAETIKRFELAADDPAADPEDGYLSVDPRHVTVHDEDVHFAGTVRIEAEVDLADAFDVDRVLTHGAELRKALGSTESLDARRAAALGDLARTQTALDLHTQGNTGTRDADGLPVAREVVLHAHFDARSVGDGDTVFGPTGRLEERQRLVLLEQVRAWCGDSRTKVTVQPVIDLNAHLEAPGYEIPDRIREQVILRDTTCVFPFCTRPARGCDVDHVIEYDHDADTEGRPQPGPTLTPNLAALCRFHHRLKTHTAWHYDVIGPGEFEWTSPHGHRYRRDADGTTPLDPPPEPSRRPDRP</sequence>
<evidence type="ECO:0000259" key="2">
    <source>
        <dbReference type="SMART" id="SM00507"/>
    </source>
</evidence>
<dbReference type="Pfam" id="PF02720">
    <property type="entry name" value="DUF222"/>
    <property type="match status" value="1"/>
</dbReference>
<dbReference type="RefSeq" id="WP_255889062.1">
    <property type="nucleotide sequence ID" value="NZ_JAFMZM010000001.1"/>
</dbReference>
<keyword evidence="4" id="KW-1185">Reference proteome</keyword>
<evidence type="ECO:0000313" key="3">
    <source>
        <dbReference type="EMBL" id="MFC7362515.1"/>
    </source>
</evidence>
<protein>
    <submittedName>
        <fullName evidence="3">DUF222 domain-containing protein</fullName>
    </submittedName>
</protein>
<dbReference type="SMART" id="SM00507">
    <property type="entry name" value="HNHc"/>
    <property type="match status" value="1"/>
</dbReference>
<dbReference type="Proteomes" id="UP001596524">
    <property type="component" value="Unassembled WGS sequence"/>
</dbReference>